<feature type="signal peptide" evidence="2">
    <location>
        <begin position="1"/>
        <end position="19"/>
    </location>
</feature>
<feature type="compositionally biased region" description="Polar residues" evidence="1">
    <location>
        <begin position="685"/>
        <end position="698"/>
    </location>
</feature>
<feature type="compositionally biased region" description="Polar residues" evidence="1">
    <location>
        <begin position="657"/>
        <end position="677"/>
    </location>
</feature>
<proteinExistence type="predicted"/>
<dbReference type="VEuPathDB" id="TriTrypDB:C4B63_14g213"/>
<accession>A0A2V2X925</accession>
<dbReference type="VEuPathDB" id="TriTrypDB:TCSYLVIO_004785"/>
<dbReference type="VEuPathDB" id="TriTrypDB:TcCL_ESM09048"/>
<feature type="region of interest" description="Disordered" evidence="1">
    <location>
        <begin position="418"/>
        <end position="437"/>
    </location>
</feature>
<keyword evidence="2" id="KW-0732">Signal</keyword>
<dbReference type="VEuPathDB" id="TriTrypDB:TcBrA4_0014350"/>
<dbReference type="EMBL" id="PRFC01000019">
    <property type="protein sequence ID" value="PWV17261.1"/>
    <property type="molecule type" value="Genomic_DNA"/>
</dbReference>
<reference evidence="3 4" key="1">
    <citation type="journal article" date="2018" name="Microb. Genom.">
        <title>Expanding an expanded genome: long-read sequencing of Trypanosoma cruzi.</title>
        <authorList>
            <person name="Berna L."/>
            <person name="Rodriguez M."/>
            <person name="Chiribao M.L."/>
            <person name="Parodi-Talice A."/>
            <person name="Pita S."/>
            <person name="Rijo G."/>
            <person name="Alvarez-Valin F."/>
            <person name="Robello C."/>
        </authorList>
    </citation>
    <scope>NUCLEOTIDE SEQUENCE [LARGE SCALE GENOMIC DNA]</scope>
    <source>
        <strain evidence="3 4">TCC</strain>
    </source>
</reference>
<feature type="chain" id="PRO_5015911535" description="Calponin-homology (CH) domain-containing protein" evidence="2">
    <location>
        <begin position="20"/>
        <end position="870"/>
    </location>
</feature>
<evidence type="ECO:0000256" key="2">
    <source>
        <dbReference type="SAM" id="SignalP"/>
    </source>
</evidence>
<evidence type="ECO:0000313" key="3">
    <source>
        <dbReference type="EMBL" id="PWV17261.1"/>
    </source>
</evidence>
<dbReference type="VEuPathDB" id="TriTrypDB:TcG_00418"/>
<feature type="region of interest" description="Disordered" evidence="1">
    <location>
        <begin position="657"/>
        <end position="718"/>
    </location>
</feature>
<sequence length="870" mass="94918">MSNTLCLLEFVCNLRWVLSYAVQRLDPVLEAHYAHVIERARQAESDVFRSYSSVKSLVEVSRDALTLAQEGIVYLLVAEGVLGHCPPTMHSFLLRATTSSDSRALSDCTCQSDVSSLSQLQSARNVYQAHFLFIRWLVAEGLLTDEELLDSLGDEADASACGQKSRFELHVSMAKSLSSGSPFALQAHVILTRSLILHHCCIILSVDDILAHVRFLDPMCSGTLESIEDALVFWMHHVLKVMHEKKMITDQLYGFAAKELGDSLYHSVQSGVVLGLIVHFYKQNILPLSHICTASGEGEETTRCRERRLQNWGSLLRVSEELGLWPCLYADEVELYGAVVLQLHVLRFVGELFAVLATQAEDLEEHGEDAYCMPLQQKKKNGTTAQSQGIMDVGRERKRNEATLKNCRVEKGDDIISMGKGDEANVGSSQNSSSGYPFVHSRRQYDVMMASLQMRGVDIGVSGPPKSYSSSMKKRESAGAAKAKSGVIVLASTASMRATAAASSSSSSTSSGTAGYLSRADSRRFIPEKVTLSKNLSNMELVQSHLNSAEGVMRSDVVQASQPIAINPPRLPFVTNANAVTTSPISSNSPVTTALSAIAPDLSQESFHATLYMESVLRAFNLCDQVSFLGAKDSGKLFSPNSNVNGIHSNMKERASCTTTESSFPINSAGNLGSPPQSRKMETARNLTSLSRSHSNLRGQGDMESEGVSPMTPELATDQSDAHSQTALTSFNQQHLSSLRSQCQRRRSEAHRKLEERLKDLLRDLSAVDHSSVQSTAAFHTLLRTLEKQQAIIKRLSSRLAAMNGGNPLWHDDVWSGNEGAPGVSEGPGSTHLLCCEFNCGSDDSGQHAETEISSIPDAFLDDEKALLDH</sequence>
<dbReference type="AlphaFoldDB" id="A0A2V2X925"/>
<dbReference type="VEuPathDB" id="TriTrypDB:BCY84_11155"/>
<name>A0A2V2X925_TRYCR</name>
<evidence type="ECO:0008006" key="5">
    <source>
        <dbReference type="Google" id="ProtNLM"/>
    </source>
</evidence>
<dbReference type="VEuPathDB" id="TriTrypDB:C4B63_14g212"/>
<evidence type="ECO:0000313" key="4">
    <source>
        <dbReference type="Proteomes" id="UP000246078"/>
    </source>
</evidence>
<dbReference type="VEuPathDB" id="TriTrypDB:TcCLB.508307.110"/>
<feature type="compositionally biased region" description="Polar residues" evidence="1">
    <location>
        <begin position="426"/>
        <end position="435"/>
    </location>
</feature>
<dbReference type="VEuPathDB" id="TriTrypDB:C3747_19g190"/>
<organism evidence="3 4">
    <name type="scientific">Trypanosoma cruzi</name>
    <dbReference type="NCBI Taxonomy" id="5693"/>
    <lineage>
        <taxon>Eukaryota</taxon>
        <taxon>Discoba</taxon>
        <taxon>Euglenozoa</taxon>
        <taxon>Kinetoplastea</taxon>
        <taxon>Metakinetoplastina</taxon>
        <taxon>Trypanosomatida</taxon>
        <taxon>Trypanosomatidae</taxon>
        <taxon>Trypanosoma</taxon>
        <taxon>Schizotrypanum</taxon>
    </lineage>
</organism>
<protein>
    <recommendedName>
        <fullName evidence="5">Calponin-homology (CH) domain-containing protein</fullName>
    </recommendedName>
</protein>
<gene>
    <name evidence="3" type="ORF">C3747_19g190</name>
</gene>
<dbReference type="VEuPathDB" id="TriTrypDB:Tc_MARK_6388"/>
<comment type="caution">
    <text evidence="3">The sequence shown here is derived from an EMBL/GenBank/DDBJ whole genome shotgun (WGS) entry which is preliminary data.</text>
</comment>
<evidence type="ECO:0000256" key="1">
    <source>
        <dbReference type="SAM" id="MobiDB-lite"/>
    </source>
</evidence>
<dbReference type="Proteomes" id="UP000246078">
    <property type="component" value="Unassembled WGS sequence"/>
</dbReference>
<dbReference type="VEuPathDB" id="TriTrypDB:TCDM_02862"/>
<dbReference type="VEuPathDB" id="TriTrypDB:ECC02_000609"/>